<organism evidence="3 4">
    <name type="scientific">Bacillus coahuilensis p1.1.43</name>
    <dbReference type="NCBI Taxonomy" id="1150625"/>
    <lineage>
        <taxon>Bacteria</taxon>
        <taxon>Bacillati</taxon>
        <taxon>Bacillota</taxon>
        <taxon>Bacilli</taxon>
        <taxon>Bacillales</taxon>
        <taxon>Bacillaceae</taxon>
        <taxon>Bacillus</taxon>
    </lineage>
</organism>
<gene>
    <name evidence="3" type="ORF">Q75_01200</name>
</gene>
<dbReference type="Proteomes" id="UP000074108">
    <property type="component" value="Unassembled WGS sequence"/>
</dbReference>
<keyword evidence="1" id="KW-0046">Antibiotic resistance</keyword>
<proteinExistence type="predicted"/>
<keyword evidence="4" id="KW-1185">Reference proteome</keyword>
<dbReference type="GO" id="GO:0016410">
    <property type="term" value="F:N-acyltransferase activity"/>
    <property type="evidence" value="ECO:0007669"/>
    <property type="project" value="TreeGrafter"/>
</dbReference>
<evidence type="ECO:0000313" key="4">
    <source>
        <dbReference type="Proteomes" id="UP000074108"/>
    </source>
</evidence>
<dbReference type="InterPro" id="IPR000182">
    <property type="entry name" value="GNAT_dom"/>
</dbReference>
<dbReference type="PROSITE" id="PS51186">
    <property type="entry name" value="GNAT"/>
    <property type="match status" value="1"/>
</dbReference>
<dbReference type="PANTHER" id="PTHR31438">
    <property type="entry name" value="LYSINE N-ACYLTRANSFERASE C17G9.06C-RELATED"/>
    <property type="match status" value="1"/>
</dbReference>
<dbReference type="Pfam" id="PF13523">
    <property type="entry name" value="Acetyltransf_8"/>
    <property type="match status" value="1"/>
</dbReference>
<dbReference type="PATRIC" id="fig|1150625.3.peg.250"/>
<evidence type="ECO:0000256" key="1">
    <source>
        <dbReference type="ARBA" id="ARBA00023251"/>
    </source>
</evidence>
<keyword evidence="3" id="KW-0808">Transferase</keyword>
<evidence type="ECO:0000259" key="2">
    <source>
        <dbReference type="PROSITE" id="PS51186"/>
    </source>
</evidence>
<dbReference type="PANTHER" id="PTHR31438:SF1">
    <property type="entry name" value="LYSINE N-ACYLTRANSFERASE C17G9.06C-RELATED"/>
    <property type="match status" value="1"/>
</dbReference>
<accession>A0A147KC45</accession>
<comment type="caution">
    <text evidence="3">The sequence shown here is derived from an EMBL/GenBank/DDBJ whole genome shotgun (WGS) entry which is preliminary data.</text>
</comment>
<dbReference type="STRING" id="1150625.Q75_01200"/>
<dbReference type="Gene3D" id="3.40.630.30">
    <property type="match status" value="1"/>
</dbReference>
<evidence type="ECO:0000313" key="3">
    <source>
        <dbReference type="EMBL" id="KUP09091.1"/>
    </source>
</evidence>
<reference evidence="3 4" key="1">
    <citation type="journal article" date="2016" name="Front. Microbiol.">
        <title>Microevolution Analysis of Bacillus coahuilensis Unveils Differences in Phosphorus Acquisition Strategies and Their Regulation.</title>
        <authorList>
            <person name="Gomez-Lunar Z."/>
            <person name="Hernandez-Gonzalez I."/>
            <person name="Rodriguez-Torres M.D."/>
            <person name="Souza V."/>
            <person name="Olmedo-Alvarez G."/>
        </authorList>
    </citation>
    <scope>NUCLEOTIDE SEQUENCE [LARGE SCALE GENOMIC DNA]</scope>
    <source>
        <strain evidence="4">p1.1.43</strain>
    </source>
</reference>
<dbReference type="AlphaFoldDB" id="A0A147KC45"/>
<feature type="domain" description="N-acetyltransferase" evidence="2">
    <location>
        <begin position="7"/>
        <end position="171"/>
    </location>
</feature>
<dbReference type="InterPro" id="IPR016181">
    <property type="entry name" value="Acyl_CoA_acyltransferase"/>
</dbReference>
<protein>
    <submittedName>
        <fullName evidence="3">2-aminoglycoside phosphotransferase</fullName>
    </submittedName>
</protein>
<sequence>MKENDHLVIRDLEINDTAHLVKWLSDPRVLEYYEGRDNPFDKEKVKEAFYGPRGDEVRCIIEYDGKAIGYVQYYPIEEEEREKYGYPVEIVYGMDQFIGEVEYWNKGIGTSVVSKVVKYLLDVMGAEKVVMDPQVRNERALRCYEKCGFKKVKLLPRIEWHEGVYEDCWLIEASKNESVEV</sequence>
<dbReference type="EMBL" id="LDYG01000003">
    <property type="protein sequence ID" value="KUP09091.1"/>
    <property type="molecule type" value="Genomic_DNA"/>
</dbReference>
<dbReference type="GO" id="GO:0046677">
    <property type="term" value="P:response to antibiotic"/>
    <property type="evidence" value="ECO:0007669"/>
    <property type="project" value="UniProtKB-KW"/>
</dbReference>
<name>A0A147KC45_9BACI</name>
<dbReference type="SUPFAM" id="SSF55729">
    <property type="entry name" value="Acyl-CoA N-acyltransferases (Nat)"/>
    <property type="match status" value="1"/>
</dbReference>